<evidence type="ECO:0008006" key="5">
    <source>
        <dbReference type="Google" id="ProtNLM"/>
    </source>
</evidence>
<protein>
    <recommendedName>
        <fullName evidence="5">Pentatricopeptide repeat-containing protein</fullName>
    </recommendedName>
</protein>
<dbReference type="AlphaFoldDB" id="A0A9P6XG49"/>
<dbReference type="InterPro" id="IPR002885">
    <property type="entry name" value="PPR_rpt"/>
</dbReference>
<evidence type="ECO:0000256" key="1">
    <source>
        <dbReference type="ARBA" id="ARBA00022737"/>
    </source>
</evidence>
<evidence type="ECO:0000256" key="2">
    <source>
        <dbReference type="PROSITE-ProRule" id="PRU00708"/>
    </source>
</evidence>
<dbReference type="NCBIfam" id="TIGR00756">
    <property type="entry name" value="PPR"/>
    <property type="match status" value="1"/>
</dbReference>
<accession>A0A9P6XG49</accession>
<dbReference type="Gene3D" id="1.25.40.10">
    <property type="entry name" value="Tetratricopeptide repeat domain"/>
    <property type="match status" value="2"/>
</dbReference>
<dbReference type="Proteomes" id="UP000716291">
    <property type="component" value="Unassembled WGS sequence"/>
</dbReference>
<keyword evidence="1" id="KW-0677">Repeat</keyword>
<dbReference type="OrthoDB" id="1908178at2759"/>
<organism evidence="3 4">
    <name type="scientific">Rhizopus oryzae</name>
    <name type="common">Mucormycosis agent</name>
    <name type="synonym">Rhizopus arrhizus var. delemar</name>
    <dbReference type="NCBI Taxonomy" id="64495"/>
    <lineage>
        <taxon>Eukaryota</taxon>
        <taxon>Fungi</taxon>
        <taxon>Fungi incertae sedis</taxon>
        <taxon>Mucoromycota</taxon>
        <taxon>Mucoromycotina</taxon>
        <taxon>Mucoromycetes</taxon>
        <taxon>Mucorales</taxon>
        <taxon>Mucorineae</taxon>
        <taxon>Rhizopodaceae</taxon>
        <taxon>Rhizopus</taxon>
    </lineage>
</organism>
<name>A0A9P6XG49_RHIOR</name>
<keyword evidence="4" id="KW-1185">Reference proteome</keyword>
<comment type="caution">
    <text evidence="3">The sequence shown here is derived from an EMBL/GenBank/DDBJ whole genome shotgun (WGS) entry which is preliminary data.</text>
</comment>
<evidence type="ECO:0000313" key="4">
    <source>
        <dbReference type="Proteomes" id="UP000716291"/>
    </source>
</evidence>
<evidence type="ECO:0000313" key="3">
    <source>
        <dbReference type="EMBL" id="KAG1313069.1"/>
    </source>
</evidence>
<dbReference type="Pfam" id="PF13041">
    <property type="entry name" value="PPR_2"/>
    <property type="match status" value="1"/>
</dbReference>
<feature type="repeat" description="PPR" evidence="2">
    <location>
        <begin position="202"/>
        <end position="236"/>
    </location>
</feature>
<feature type="repeat" description="PPR" evidence="2">
    <location>
        <begin position="129"/>
        <end position="163"/>
    </location>
</feature>
<reference evidence="3" key="1">
    <citation type="journal article" date="2020" name="Microb. Genom.">
        <title>Genetic diversity of clinical and environmental Mucorales isolates obtained from an investigation of mucormycosis cases among solid organ transplant recipients.</title>
        <authorList>
            <person name="Nguyen M.H."/>
            <person name="Kaul D."/>
            <person name="Muto C."/>
            <person name="Cheng S.J."/>
            <person name="Richter R.A."/>
            <person name="Bruno V.M."/>
            <person name="Liu G."/>
            <person name="Beyhan S."/>
            <person name="Sundermann A.J."/>
            <person name="Mounaud S."/>
            <person name="Pasculle A.W."/>
            <person name="Nierman W.C."/>
            <person name="Driscoll E."/>
            <person name="Cumbie R."/>
            <person name="Clancy C.J."/>
            <person name="Dupont C.L."/>
        </authorList>
    </citation>
    <scope>NUCLEOTIDE SEQUENCE</scope>
    <source>
        <strain evidence="3">GL11</strain>
    </source>
</reference>
<dbReference type="InterPro" id="IPR011990">
    <property type="entry name" value="TPR-like_helical_dom_sf"/>
</dbReference>
<gene>
    <name evidence="3" type="ORF">G6F64_002529</name>
</gene>
<sequence>MVLADFYRALATQNIERIWPLYTYLYDNSLLGTLTKQNYYQLLTYSTRARATHTNYYRLLALVDDMKEHGIPLRLTDYNSLISWIGGRPVPIIKPRHLKEAMDVFEEMQESDHLNAKGEVIRKEPIRPSVETFNTLIAIASRVPDFRTAQKLYRDMISRGLRPDVYTYSTLIGLVGKIGDTRGIEDLLNDVHKNLTRDQLRHVELWNSIMSAYACNGLYDKVNELLEQMKVRNNKHARNKPFGVKKTKKWERGIPAPDAESYRIYIDMMIRQGEPFDKTLDKFYEMKCRSIIPIIQTYNSLFRSLMNPIEKFPDLVSKKNPERFKNRVLLKKLYLSFKRDLAQVEPNSETLYTLVSAFLDLEDTKTALEVFVFLSNYKKSAIPTPKTEKSIQYSAVAILAKEKHAISTNNPTKMEPSKELLDRLTAIVTEKTSL</sequence>
<dbReference type="EMBL" id="JAANQT010000222">
    <property type="protein sequence ID" value="KAG1313069.1"/>
    <property type="molecule type" value="Genomic_DNA"/>
</dbReference>
<dbReference type="PANTHER" id="PTHR47942">
    <property type="entry name" value="TETRATRICOPEPTIDE REPEAT (TPR)-LIKE SUPERFAMILY PROTEIN-RELATED"/>
    <property type="match status" value="1"/>
</dbReference>
<dbReference type="InterPro" id="IPR051222">
    <property type="entry name" value="PPR/CCM1_RNA-binding"/>
</dbReference>
<dbReference type="Pfam" id="PF01535">
    <property type="entry name" value="PPR"/>
    <property type="match status" value="2"/>
</dbReference>
<proteinExistence type="predicted"/>
<dbReference type="PROSITE" id="PS51375">
    <property type="entry name" value="PPR"/>
    <property type="match status" value="2"/>
</dbReference>